<feature type="chain" id="PRO_5035861798" evidence="2">
    <location>
        <begin position="20"/>
        <end position="153"/>
    </location>
</feature>
<proteinExistence type="predicted"/>
<evidence type="ECO:0000313" key="3">
    <source>
        <dbReference type="EMBL" id="CAB3223609.1"/>
    </source>
</evidence>
<sequence length="153" mass="16453">MRSLVALAVLGCVVVVSYGREIDQNDLVAAASHHGHHHESGGGKEHHAHHHHEHDMKALFIINLILSVVLITHARNVAETKEETSLEPKASTIAETTSPAAVDLSAAGTVKDQAIAGTEHKKAKDSHHEQGGGHEHHADHHEEHGIMISSLQL</sequence>
<feature type="signal peptide" evidence="2">
    <location>
        <begin position="1"/>
        <end position="19"/>
    </location>
</feature>
<accession>A0A8S0YZQ7</accession>
<name>A0A8S0YZQ7_ARCPL</name>
<dbReference type="AlphaFoldDB" id="A0A8S0YZQ7"/>
<protein>
    <submittedName>
        <fullName evidence="3">Uncharacterized protein</fullName>
    </submittedName>
</protein>
<evidence type="ECO:0000256" key="2">
    <source>
        <dbReference type="SAM" id="SignalP"/>
    </source>
</evidence>
<evidence type="ECO:0000256" key="1">
    <source>
        <dbReference type="SAM" id="MobiDB-lite"/>
    </source>
</evidence>
<reference evidence="3 4" key="1">
    <citation type="submission" date="2020-04" db="EMBL/GenBank/DDBJ databases">
        <authorList>
            <person name="Wallbank WR R."/>
            <person name="Pardo Diaz C."/>
            <person name="Kozak K."/>
            <person name="Martin S."/>
            <person name="Jiggins C."/>
            <person name="Moest M."/>
            <person name="Warren A I."/>
            <person name="Byers J.R.P. K."/>
            <person name="Montejo-Kovacevich G."/>
            <person name="Yen C E."/>
        </authorList>
    </citation>
    <scope>NUCLEOTIDE SEQUENCE [LARGE SCALE GENOMIC DNA]</scope>
</reference>
<evidence type="ECO:0000313" key="4">
    <source>
        <dbReference type="Proteomes" id="UP000494106"/>
    </source>
</evidence>
<feature type="compositionally biased region" description="Basic and acidic residues" evidence="1">
    <location>
        <begin position="118"/>
        <end position="145"/>
    </location>
</feature>
<keyword evidence="4" id="KW-1185">Reference proteome</keyword>
<organism evidence="3 4">
    <name type="scientific">Arctia plantaginis</name>
    <name type="common">Wood tiger moth</name>
    <name type="synonym">Phalaena plantaginis</name>
    <dbReference type="NCBI Taxonomy" id="874455"/>
    <lineage>
        <taxon>Eukaryota</taxon>
        <taxon>Metazoa</taxon>
        <taxon>Ecdysozoa</taxon>
        <taxon>Arthropoda</taxon>
        <taxon>Hexapoda</taxon>
        <taxon>Insecta</taxon>
        <taxon>Pterygota</taxon>
        <taxon>Neoptera</taxon>
        <taxon>Endopterygota</taxon>
        <taxon>Lepidoptera</taxon>
        <taxon>Glossata</taxon>
        <taxon>Ditrysia</taxon>
        <taxon>Noctuoidea</taxon>
        <taxon>Erebidae</taxon>
        <taxon>Arctiinae</taxon>
        <taxon>Arctia</taxon>
    </lineage>
</organism>
<dbReference type="OrthoDB" id="7493228at2759"/>
<dbReference type="EMBL" id="CADEBC010000135">
    <property type="protein sequence ID" value="CAB3223609.1"/>
    <property type="molecule type" value="Genomic_DNA"/>
</dbReference>
<feature type="region of interest" description="Disordered" evidence="1">
    <location>
        <begin position="118"/>
        <end position="153"/>
    </location>
</feature>
<feature type="region of interest" description="Disordered" evidence="1">
    <location>
        <begin position="30"/>
        <end position="53"/>
    </location>
</feature>
<gene>
    <name evidence="3" type="ORF">APLA_LOCUS1732</name>
</gene>
<keyword evidence="2" id="KW-0732">Signal</keyword>
<dbReference type="Proteomes" id="UP000494106">
    <property type="component" value="Unassembled WGS sequence"/>
</dbReference>
<comment type="caution">
    <text evidence="3">The sequence shown here is derived from an EMBL/GenBank/DDBJ whole genome shotgun (WGS) entry which is preliminary data.</text>
</comment>